<evidence type="ECO:0000313" key="4">
    <source>
        <dbReference type="EMBL" id="ORX59909.1"/>
    </source>
</evidence>
<feature type="domain" description="C2" evidence="1">
    <location>
        <begin position="183"/>
        <end position="322"/>
    </location>
</feature>
<dbReference type="Pfam" id="PF00168">
    <property type="entry name" value="C2"/>
    <property type="match status" value="1"/>
</dbReference>
<dbReference type="OrthoDB" id="2015333at2759"/>
<evidence type="ECO:0000259" key="2">
    <source>
        <dbReference type="PROSITE" id="PS51258"/>
    </source>
</evidence>
<keyword evidence="5" id="KW-1185">Reference proteome</keyword>
<dbReference type="InterPro" id="IPR000008">
    <property type="entry name" value="C2_dom"/>
</dbReference>
<comment type="caution">
    <text evidence="4">The sequence shown here is derived from an EMBL/GenBank/DDBJ whole genome shotgun (WGS) entry which is preliminary data.</text>
</comment>
<dbReference type="InterPro" id="IPR035892">
    <property type="entry name" value="C2_domain_sf"/>
</dbReference>
<name>A0A1Y1VMA9_9FUNG</name>
<dbReference type="PROSITE" id="PS51258">
    <property type="entry name" value="MHD1"/>
    <property type="match status" value="1"/>
</dbReference>
<accession>A0A1Y1VMA9</accession>
<dbReference type="STRING" id="1754191.A0A1Y1VMA9"/>
<dbReference type="InterPro" id="IPR014772">
    <property type="entry name" value="Munc13_dom-2"/>
</dbReference>
<reference evidence="4 5" key="2">
    <citation type="submission" date="2016-08" db="EMBL/GenBank/DDBJ databases">
        <title>Pervasive Adenine N6-methylation of Active Genes in Fungi.</title>
        <authorList>
            <consortium name="DOE Joint Genome Institute"/>
            <person name="Mondo S.J."/>
            <person name="Dannebaum R.O."/>
            <person name="Kuo R.C."/>
            <person name="Labutti K."/>
            <person name="Haridas S."/>
            <person name="Kuo A."/>
            <person name="Salamov A."/>
            <person name="Ahrendt S.R."/>
            <person name="Lipzen A."/>
            <person name="Sullivan W."/>
            <person name="Andreopoulos W.B."/>
            <person name="Clum A."/>
            <person name="Lindquist E."/>
            <person name="Daum C."/>
            <person name="Ramamoorthy G.K."/>
            <person name="Gryganskyi A."/>
            <person name="Culley D."/>
            <person name="Magnuson J.K."/>
            <person name="James T.Y."/>
            <person name="O'Malley M.A."/>
            <person name="Stajich J.E."/>
            <person name="Spatafora J.W."/>
            <person name="Visel A."/>
            <person name="Grigoriev I.V."/>
        </authorList>
    </citation>
    <scope>NUCLEOTIDE SEQUENCE [LARGE SCALE GENOMIC DNA]</scope>
    <source>
        <strain evidence="5">finn</strain>
    </source>
</reference>
<feature type="domain" description="MHD2" evidence="3">
    <location>
        <begin position="1055"/>
        <end position="1205"/>
    </location>
</feature>
<dbReference type="Gene3D" id="2.60.40.150">
    <property type="entry name" value="C2 domain"/>
    <property type="match status" value="1"/>
</dbReference>
<dbReference type="PROSITE" id="PS50004">
    <property type="entry name" value="C2"/>
    <property type="match status" value="1"/>
</dbReference>
<dbReference type="PANTHER" id="PTHR47263:SF1">
    <property type="entry name" value="C2 DOMAIN PROTEIN (AFU_ORTHOLOGUE AFUA_7G02350)"/>
    <property type="match status" value="1"/>
</dbReference>
<dbReference type="Gene3D" id="1.20.58.1100">
    <property type="match status" value="1"/>
</dbReference>
<dbReference type="Gene3D" id="1.10.357.50">
    <property type="match status" value="1"/>
</dbReference>
<dbReference type="SUPFAM" id="SSF49562">
    <property type="entry name" value="C2 domain (Calcium/lipid-binding domain, CaLB)"/>
    <property type="match status" value="1"/>
</dbReference>
<dbReference type="InterPro" id="IPR014770">
    <property type="entry name" value="Munc13_1"/>
</dbReference>
<dbReference type="InterPro" id="IPR052811">
    <property type="entry name" value="Glucose_resp_signaling"/>
</dbReference>
<organism evidence="4 5">
    <name type="scientific">Piromyces finnis</name>
    <dbReference type="NCBI Taxonomy" id="1754191"/>
    <lineage>
        <taxon>Eukaryota</taxon>
        <taxon>Fungi</taxon>
        <taxon>Fungi incertae sedis</taxon>
        <taxon>Chytridiomycota</taxon>
        <taxon>Chytridiomycota incertae sedis</taxon>
        <taxon>Neocallimastigomycetes</taxon>
        <taxon>Neocallimastigales</taxon>
        <taxon>Neocallimastigaceae</taxon>
        <taxon>Piromyces</taxon>
    </lineage>
</organism>
<reference evidence="4 5" key="1">
    <citation type="submission" date="2016-08" db="EMBL/GenBank/DDBJ databases">
        <title>Genomes of anaerobic fungi encode conserved fungal cellulosomes for biomass hydrolysis.</title>
        <authorList>
            <consortium name="DOE Joint Genome Institute"/>
            <person name="Haitjema C.H."/>
            <person name="Gilmore S.P."/>
            <person name="Henske J.K."/>
            <person name="Solomon K.V."/>
            <person name="De Groot R."/>
            <person name="Kuo A."/>
            <person name="Mondo S.J."/>
            <person name="Salamov A.A."/>
            <person name="Labutti K."/>
            <person name="Zhao Z."/>
            <person name="Chiniquy J."/>
            <person name="Barry K."/>
            <person name="Brewer H.M."/>
            <person name="Purvine S.O."/>
            <person name="Wright A.T."/>
            <person name="Boxma B."/>
            <person name="Van Alen T."/>
            <person name="Hackstein J.H."/>
            <person name="Baker S.E."/>
            <person name="Grigoriev I.V."/>
            <person name="O'Malley M.A."/>
        </authorList>
    </citation>
    <scope>NUCLEOTIDE SEQUENCE [LARGE SCALE GENOMIC DNA]</scope>
    <source>
        <strain evidence="5">finn</strain>
    </source>
</reference>
<evidence type="ECO:0008006" key="6">
    <source>
        <dbReference type="Google" id="ProtNLM"/>
    </source>
</evidence>
<dbReference type="PROSITE" id="PS51259">
    <property type="entry name" value="MHD2"/>
    <property type="match status" value="1"/>
</dbReference>
<evidence type="ECO:0000313" key="5">
    <source>
        <dbReference type="Proteomes" id="UP000193719"/>
    </source>
</evidence>
<dbReference type="EMBL" id="MCFH01000002">
    <property type="protein sequence ID" value="ORX59909.1"/>
    <property type="molecule type" value="Genomic_DNA"/>
</dbReference>
<protein>
    <recommendedName>
        <fullName evidence="6">C2 domain-containing protein</fullName>
    </recommendedName>
</protein>
<gene>
    <name evidence="4" type="ORF">BCR36DRAFT_342003</name>
</gene>
<dbReference type="PANTHER" id="PTHR47263">
    <property type="entry name" value="ADENYLATE CYCLASE ACTIVATION PROTEIN GIT1"/>
    <property type="match status" value="1"/>
</dbReference>
<dbReference type="Proteomes" id="UP000193719">
    <property type="component" value="Unassembled WGS sequence"/>
</dbReference>
<dbReference type="SMART" id="SM00239">
    <property type="entry name" value="C2"/>
    <property type="match status" value="1"/>
</dbReference>
<evidence type="ECO:0000259" key="1">
    <source>
        <dbReference type="PROSITE" id="PS50004"/>
    </source>
</evidence>
<sequence>MDVSYQFKPLINNLNNISTVTTREIIPREKSLLEVKHSTLLNNKLSFSIPNEGSNSDSANSPFSFEDLLIDNDKERIDMVYDNSAIVLQGVNTYSLDLNLTKKDILELIKYFFSVYTIDKEETQELKYKIRNYSTEGLVKDIEYYINLVDKDAGFIKADNFSSFEKYDLWKTNELCESNKLHDFYKFYLNNKTKQDDAEPSHSKLIHLNILEAKNLKPKSGDKRFSNPYFIVEVGGKEFESQVIYKNVNPSWNFSTVIFLKETDTIKITLWNKVTGEEKYHLLDKTMNIFRSSKDHFLGQVVLTYNEVARYFGEKNVLDKWYVLEKRSSKSHISGEIRISYQFIDEKSLSISHSMFTFIPSCPNACFQYLIETVIYKELEWSKKNNVKFIGFSTNAQNLFNSCSMLWRINKLFILSKILNILLNEYISNNINSETLYNSVLKDIKENENIISPKENKRSIKQSLQRLYSYLSRHLSTFNEHFFETKNGTNLEKTLFLIEYLYRCRISEYYTKDSNAAYQYSQYLIQKGIVAKYHSIHASIDSNDPKIIRIIQLIPKIRNEINLYIERFPREERRVSIVHSSIEYFINQINDDISEFKVNPKLLKEDMTCSFDLISELVKLRNKCIEVDDNFKSLLNIDDYLIICIQEWLKVTNIKATEWINNSIKLDEFKPQMNEYISSSVIDVFTYCNQIFNYFINISWPDKKNLKNCLIHLVMIINKSVTVYLDGMISCLLEELITIRKHKFSRERIRYVNVHHKNFMGKLFNSEKSKGEAKVKRFESELNYDEENSLMANNAKVCIYLNNIHKCREELASLYERISKIYMDCCGNEDTTTVSTCKEIVLKTDKDNKYFKNMSKIESKYKSIMENRNDSYIIQPVQYINEKVESPFLNNYFITFSLMGTPNTLQNSAHTRAVPKYISTEIDENNIYYLELPKTNCTLDICIWHGTEAAGYVIYEKTCIVINRDDFVNQPMKEISVKFSDHSQLLVRIKLEDDFIYFYEKQINNIIDNLLIDLQRLLVRNMGGDICAAIGFIIEKFDNDLFRNRILTSDKLAHYSEPLVVYLQYNLNIFFDKLNSHLDPLNSIIHNIWLECLAIIRYTAIGELEHKSRSCNYEHVNSYPFLEQTKQNLTTDMLHSISSPGRVFKGKINERQIKYLSYVMEVLKELFNCGGNGIPYEKLEQKEFKEVRSILGHYPCDNKKLKVIFNHYMERNFSLYDHNWILNLLVAKGSSRFIKAKEHEMKNKLEKKLNGLNKKYESSISFYENHKRITSSSINDSFKIPTDKFHYSELDDDDELESHIGGGFISSSSNNTIGTSSYSINTAAAASDSTILNPTNRTNYSHTSRINVNENVKLSGYKNSTNDNIINNSESQLIKYFKKNMTTEYNNKSNNEGRLSIYNSRMELMNKNGLIDRNSNNRFNSNRNMILTASSNRNIVMLNNNNRNMMVMQQSSKNLMINPKNGNRMMMNQTSKNNLINIEMEKNRKVNRNGKPGRNVYSNRNESSIDFYDAGHGDVDGVVDTDRYGRTMYNSNSSDHNINYNDNGSSGSGNQLNRRESEIVITYNNNIYLSNQTLNDQRSNEEFIRDMMENFQKNSLPNILWNDNITYSSTNNATIDDVNTIDDIKNISYNNNNSFIKYNESNQHVDSRATLINNNTHIEEDTAVDFNKNEKALGENSYKNSRILKNMNINDSSRETQKMIPYVIDQV</sequence>
<evidence type="ECO:0000259" key="3">
    <source>
        <dbReference type="PROSITE" id="PS51259"/>
    </source>
</evidence>
<feature type="domain" description="MHD1" evidence="2">
    <location>
        <begin position="611"/>
        <end position="728"/>
    </location>
</feature>
<proteinExistence type="predicted"/>